<dbReference type="InterPro" id="IPR011576">
    <property type="entry name" value="Pyridox_Oxase_N"/>
</dbReference>
<dbReference type="Proteomes" id="UP000799302">
    <property type="component" value="Unassembled WGS sequence"/>
</dbReference>
<dbReference type="OrthoDB" id="5300823at2759"/>
<dbReference type="GO" id="GO:0005737">
    <property type="term" value="C:cytoplasm"/>
    <property type="evidence" value="ECO:0007669"/>
    <property type="project" value="TreeGrafter"/>
</dbReference>
<dbReference type="GO" id="GO:0005634">
    <property type="term" value="C:nucleus"/>
    <property type="evidence" value="ECO:0007669"/>
    <property type="project" value="TreeGrafter"/>
</dbReference>
<protein>
    <submittedName>
        <fullName evidence="2">Pyridoxamine phosphate oxidase-like protein</fullName>
    </submittedName>
</protein>
<dbReference type="PANTHER" id="PTHR28040:SF1">
    <property type="entry name" value="PYRIDOXAMINE 5'-PHOSPHATE OXIDASE YLR456W HOMOLOG-RELATED"/>
    <property type="match status" value="1"/>
</dbReference>
<dbReference type="Gene3D" id="2.30.110.10">
    <property type="entry name" value="Electron Transport, Fmn-binding Protein, Chain A"/>
    <property type="match status" value="1"/>
</dbReference>
<keyword evidence="3" id="KW-1185">Reference proteome</keyword>
<dbReference type="PANTHER" id="PTHR28040">
    <property type="entry name" value="PYRIDOXAMINE 5'-PHOSPHATE OXIDASE YLR456W HOMOLOG-RELATED"/>
    <property type="match status" value="1"/>
</dbReference>
<accession>A0A6A6UQU1</accession>
<evidence type="ECO:0000313" key="3">
    <source>
        <dbReference type="Proteomes" id="UP000799302"/>
    </source>
</evidence>
<sequence length="221" mass="23844">MATSPATTAQLPPEVVQCLENARFLHLATCHEQDPHISLMSYTYLPSTPYSSRPTIIMTTPPSSRKTTYLSANPKVSILVHDWVTHRPPTLGSEAQLSTSPDGGARSGLASLLYNINSASMSRISVSINGTAQLLPTASDEEAWYKARHKEHNTFGDMVDNSDVLAGSATEAGGAGCYIEDQEVRVVVVQLQDGRISDWKGMVKDWSIDGDQANGRLVNGA</sequence>
<dbReference type="Pfam" id="PF01243">
    <property type="entry name" value="PNPOx_N"/>
    <property type="match status" value="1"/>
</dbReference>
<evidence type="ECO:0000313" key="2">
    <source>
        <dbReference type="EMBL" id="KAF2674116.1"/>
    </source>
</evidence>
<reference evidence="2" key="1">
    <citation type="journal article" date="2020" name="Stud. Mycol.">
        <title>101 Dothideomycetes genomes: a test case for predicting lifestyles and emergence of pathogens.</title>
        <authorList>
            <person name="Haridas S."/>
            <person name="Albert R."/>
            <person name="Binder M."/>
            <person name="Bloem J."/>
            <person name="Labutti K."/>
            <person name="Salamov A."/>
            <person name="Andreopoulos B."/>
            <person name="Baker S."/>
            <person name="Barry K."/>
            <person name="Bills G."/>
            <person name="Bluhm B."/>
            <person name="Cannon C."/>
            <person name="Castanera R."/>
            <person name="Culley D."/>
            <person name="Daum C."/>
            <person name="Ezra D."/>
            <person name="Gonzalez J."/>
            <person name="Henrissat B."/>
            <person name="Kuo A."/>
            <person name="Liang C."/>
            <person name="Lipzen A."/>
            <person name="Lutzoni F."/>
            <person name="Magnuson J."/>
            <person name="Mondo S."/>
            <person name="Nolan M."/>
            <person name="Ohm R."/>
            <person name="Pangilinan J."/>
            <person name="Park H.-J."/>
            <person name="Ramirez L."/>
            <person name="Alfaro M."/>
            <person name="Sun H."/>
            <person name="Tritt A."/>
            <person name="Yoshinaga Y."/>
            <person name="Zwiers L.-H."/>
            <person name="Turgeon B."/>
            <person name="Goodwin S."/>
            <person name="Spatafora J."/>
            <person name="Crous P."/>
            <person name="Grigoriev I."/>
        </authorList>
    </citation>
    <scope>NUCLEOTIDE SEQUENCE</scope>
    <source>
        <strain evidence="2">CBS 115976</strain>
    </source>
</reference>
<dbReference type="SUPFAM" id="SSF50475">
    <property type="entry name" value="FMN-binding split barrel"/>
    <property type="match status" value="1"/>
</dbReference>
<feature type="domain" description="Pyridoxamine 5'-phosphate oxidase N-terminal" evidence="1">
    <location>
        <begin position="11"/>
        <end position="157"/>
    </location>
</feature>
<dbReference type="AlphaFoldDB" id="A0A6A6UQU1"/>
<dbReference type="InterPro" id="IPR012349">
    <property type="entry name" value="Split_barrel_FMN-bd"/>
</dbReference>
<dbReference type="EMBL" id="MU004230">
    <property type="protein sequence ID" value="KAF2674116.1"/>
    <property type="molecule type" value="Genomic_DNA"/>
</dbReference>
<proteinExistence type="predicted"/>
<gene>
    <name evidence="2" type="ORF">BT63DRAFT_473892</name>
</gene>
<name>A0A6A6UQU1_9PEZI</name>
<organism evidence="2 3">
    <name type="scientific">Microthyrium microscopicum</name>
    <dbReference type="NCBI Taxonomy" id="703497"/>
    <lineage>
        <taxon>Eukaryota</taxon>
        <taxon>Fungi</taxon>
        <taxon>Dikarya</taxon>
        <taxon>Ascomycota</taxon>
        <taxon>Pezizomycotina</taxon>
        <taxon>Dothideomycetes</taxon>
        <taxon>Dothideomycetes incertae sedis</taxon>
        <taxon>Microthyriales</taxon>
        <taxon>Microthyriaceae</taxon>
        <taxon>Microthyrium</taxon>
    </lineage>
</organism>
<dbReference type="InterPro" id="IPR052841">
    <property type="entry name" value="PMP_oxidase-like"/>
</dbReference>
<evidence type="ECO:0000259" key="1">
    <source>
        <dbReference type="Pfam" id="PF01243"/>
    </source>
</evidence>